<reference evidence="1" key="1">
    <citation type="submission" date="2022-03" db="EMBL/GenBank/DDBJ databases">
        <title>Streptomyces 7R015 and 7R016 isolated from Barleria lupulina in Thailand.</title>
        <authorList>
            <person name="Kanchanasin P."/>
            <person name="Phongsopitanun W."/>
            <person name="Tanasupawat S."/>
        </authorList>
    </citation>
    <scope>NUCLEOTIDE SEQUENCE</scope>
    <source>
        <strain evidence="1">7R015</strain>
    </source>
</reference>
<sequence length="115" mass="12606">MTMHAVVLPGYQQSPTVCLIDGCPANLGIVSRRGHWLREWERSVDCGPTAIDAFLAKHNAAFRSRHKIGCPLADLPPVVHASYPNPADGRPLGDQLREVLQKVADARTRGDRPDC</sequence>
<evidence type="ECO:0000313" key="1">
    <source>
        <dbReference type="EMBL" id="MCI3275991.1"/>
    </source>
</evidence>
<dbReference type="Proteomes" id="UP001165269">
    <property type="component" value="Unassembled WGS sequence"/>
</dbReference>
<protein>
    <submittedName>
        <fullName evidence="1">Uncharacterized protein</fullName>
    </submittedName>
</protein>
<dbReference type="EMBL" id="JALDAY010000011">
    <property type="protein sequence ID" value="MCI3275991.1"/>
    <property type="molecule type" value="Genomic_DNA"/>
</dbReference>
<comment type="caution">
    <text evidence="1">The sequence shown here is derived from an EMBL/GenBank/DDBJ whole genome shotgun (WGS) entry which is preliminary data.</text>
</comment>
<keyword evidence="2" id="KW-1185">Reference proteome</keyword>
<organism evidence="1 2">
    <name type="scientific">Streptomyces cylindrosporus</name>
    <dbReference type="NCBI Taxonomy" id="2927583"/>
    <lineage>
        <taxon>Bacteria</taxon>
        <taxon>Bacillati</taxon>
        <taxon>Actinomycetota</taxon>
        <taxon>Actinomycetes</taxon>
        <taxon>Kitasatosporales</taxon>
        <taxon>Streptomycetaceae</taxon>
        <taxon>Streptomyces</taxon>
    </lineage>
</organism>
<name>A0ABS9YFJ5_9ACTN</name>
<proteinExistence type="predicted"/>
<dbReference type="RefSeq" id="WP_242771822.1">
    <property type="nucleotide sequence ID" value="NZ_JALDAY010000011.1"/>
</dbReference>
<accession>A0ABS9YFJ5</accession>
<evidence type="ECO:0000313" key="2">
    <source>
        <dbReference type="Proteomes" id="UP001165269"/>
    </source>
</evidence>
<gene>
    <name evidence="1" type="ORF">MQP27_33425</name>
</gene>